<protein>
    <submittedName>
        <fullName evidence="1">Uncharacterized protein</fullName>
    </submittedName>
</protein>
<sequence>MVEQVLGLFVEKMKQMHEHSLVSAQSTMDHSIATSQASKMRADDAAKVVSDMIDRARRGPVISAFPGTQSSVPQDSHTMQHHHIVAVPGIPNYTTQGSHDIHNHRIVAIPGIHNSLSTGEGANVRAVVHGGLSLGEGATFQSTAEKQKEDAIKVAQQILWQKSDHLEKLQTNAHHGNSDARLKAEQDVERAEAFLKQHFGIHH</sequence>
<comment type="caution">
    <text evidence="1">The sequence shown here is derived from an EMBL/GenBank/DDBJ whole genome shotgun (WGS) entry which is preliminary data.</text>
</comment>
<evidence type="ECO:0000313" key="1">
    <source>
        <dbReference type="EMBL" id="KAK6518158.1"/>
    </source>
</evidence>
<reference evidence="1 2" key="1">
    <citation type="submission" date="2019-10" db="EMBL/GenBank/DDBJ databases">
        <authorList>
            <person name="Palmer J.M."/>
        </authorList>
    </citation>
    <scope>NUCLEOTIDE SEQUENCE [LARGE SCALE GENOMIC DNA]</scope>
    <source>
        <strain evidence="1 2">TWF506</strain>
    </source>
</reference>
<proteinExistence type="predicted"/>
<evidence type="ECO:0000313" key="2">
    <source>
        <dbReference type="Proteomes" id="UP001307849"/>
    </source>
</evidence>
<gene>
    <name evidence="1" type="ORF">TWF506_005318</name>
</gene>
<keyword evidence="2" id="KW-1185">Reference proteome</keyword>
<dbReference type="Proteomes" id="UP001307849">
    <property type="component" value="Unassembled WGS sequence"/>
</dbReference>
<organism evidence="1 2">
    <name type="scientific">Arthrobotrys conoides</name>
    <dbReference type="NCBI Taxonomy" id="74498"/>
    <lineage>
        <taxon>Eukaryota</taxon>
        <taxon>Fungi</taxon>
        <taxon>Dikarya</taxon>
        <taxon>Ascomycota</taxon>
        <taxon>Pezizomycotina</taxon>
        <taxon>Orbiliomycetes</taxon>
        <taxon>Orbiliales</taxon>
        <taxon>Orbiliaceae</taxon>
        <taxon>Arthrobotrys</taxon>
    </lineage>
</organism>
<dbReference type="AlphaFoldDB" id="A0AAN8RPU3"/>
<accession>A0AAN8RPU3</accession>
<name>A0AAN8RPU3_9PEZI</name>
<dbReference type="EMBL" id="JAVHJM010000002">
    <property type="protein sequence ID" value="KAK6518158.1"/>
    <property type="molecule type" value="Genomic_DNA"/>
</dbReference>